<proteinExistence type="predicted"/>
<dbReference type="InterPro" id="IPR001296">
    <property type="entry name" value="Glyco_trans_1"/>
</dbReference>
<dbReference type="PANTHER" id="PTHR45947">
    <property type="entry name" value="SULFOQUINOVOSYL TRANSFERASE SQD2"/>
    <property type="match status" value="1"/>
</dbReference>
<sequence length="131" mass="14358">MIIPNGVDINRFKPEGEKIKDFSNYPTILFLGRLDPRKGLPILIKAFLSIKKAIPDARLIVVGRGQPPFDIPPQVADSILFKGEISPEMVPVYYRSVDLYCSPAIGGETFGIVLLEAMASGTPTIASDIER</sequence>
<accession>X1IUA2</accession>
<organism evidence="2">
    <name type="scientific">marine sediment metagenome</name>
    <dbReference type="NCBI Taxonomy" id="412755"/>
    <lineage>
        <taxon>unclassified sequences</taxon>
        <taxon>metagenomes</taxon>
        <taxon>ecological metagenomes</taxon>
    </lineage>
</organism>
<dbReference type="PANTHER" id="PTHR45947:SF3">
    <property type="entry name" value="SULFOQUINOVOSYL TRANSFERASE SQD2"/>
    <property type="match status" value="1"/>
</dbReference>
<dbReference type="AlphaFoldDB" id="X1IUA2"/>
<feature type="domain" description="Glycosyl transferase family 1" evidence="1">
    <location>
        <begin position="20"/>
        <end position="129"/>
    </location>
</feature>
<dbReference type="GO" id="GO:0016758">
    <property type="term" value="F:hexosyltransferase activity"/>
    <property type="evidence" value="ECO:0007669"/>
    <property type="project" value="TreeGrafter"/>
</dbReference>
<name>X1IUA2_9ZZZZ</name>
<gene>
    <name evidence="2" type="ORF">S03H2_43355</name>
</gene>
<evidence type="ECO:0000259" key="1">
    <source>
        <dbReference type="Pfam" id="PF00534"/>
    </source>
</evidence>
<feature type="non-terminal residue" evidence="2">
    <location>
        <position position="131"/>
    </location>
</feature>
<dbReference type="EMBL" id="BARU01027039">
    <property type="protein sequence ID" value="GAH69694.1"/>
    <property type="molecule type" value="Genomic_DNA"/>
</dbReference>
<reference evidence="2" key="1">
    <citation type="journal article" date="2014" name="Front. Microbiol.">
        <title>High frequency of phylogenetically diverse reductive dehalogenase-homologous genes in deep subseafloor sedimentary metagenomes.</title>
        <authorList>
            <person name="Kawai M."/>
            <person name="Futagami T."/>
            <person name="Toyoda A."/>
            <person name="Takaki Y."/>
            <person name="Nishi S."/>
            <person name="Hori S."/>
            <person name="Arai W."/>
            <person name="Tsubouchi T."/>
            <person name="Morono Y."/>
            <person name="Uchiyama I."/>
            <person name="Ito T."/>
            <person name="Fujiyama A."/>
            <person name="Inagaki F."/>
            <person name="Takami H."/>
        </authorList>
    </citation>
    <scope>NUCLEOTIDE SEQUENCE</scope>
    <source>
        <strain evidence="2">Expedition CK06-06</strain>
    </source>
</reference>
<comment type="caution">
    <text evidence="2">The sequence shown here is derived from an EMBL/GenBank/DDBJ whole genome shotgun (WGS) entry which is preliminary data.</text>
</comment>
<dbReference type="CDD" id="cd03801">
    <property type="entry name" value="GT4_PimA-like"/>
    <property type="match status" value="1"/>
</dbReference>
<dbReference type="Pfam" id="PF00534">
    <property type="entry name" value="Glycos_transf_1"/>
    <property type="match status" value="1"/>
</dbReference>
<dbReference type="SUPFAM" id="SSF53756">
    <property type="entry name" value="UDP-Glycosyltransferase/glycogen phosphorylase"/>
    <property type="match status" value="1"/>
</dbReference>
<dbReference type="Gene3D" id="3.40.50.2000">
    <property type="entry name" value="Glycogen Phosphorylase B"/>
    <property type="match status" value="1"/>
</dbReference>
<dbReference type="InterPro" id="IPR050194">
    <property type="entry name" value="Glycosyltransferase_grp1"/>
</dbReference>
<evidence type="ECO:0000313" key="2">
    <source>
        <dbReference type="EMBL" id="GAH69694.1"/>
    </source>
</evidence>
<protein>
    <recommendedName>
        <fullName evidence="1">Glycosyl transferase family 1 domain-containing protein</fullName>
    </recommendedName>
</protein>